<feature type="region of interest" description="Disordered" evidence="1">
    <location>
        <begin position="282"/>
        <end position="301"/>
    </location>
</feature>
<dbReference type="AlphaFoldDB" id="A0A1H5LG16"/>
<name>A0A1H5LG16_9MICC</name>
<sequence length="301" mass="33047">MDNRIEARDFLMSRRAKLTPEQAGLRTSGHRRVAGLRRSEVAMLADVSVEYFAKIERGNLAGVSDGVLDAVARTLQLDDAEREHLFVLARAANGAAEPVRKRKPKNWAPRESLTRTLDAITSGPAFVRNGRMDILASNALGRAFYDQVFNGPGRGNLARFAFLDDRSHDFYPNWPAAADVTVAILRTESGRDPRDTQLHELIGELSTLSHAFRTRWGAHDVRRHGSGTKSFRHHIVGEVTLSYEGLELTAEPGLSFLIYTAEPDSASEERLRLLASWAATAANTTPAASPKTAAKTTTSEA</sequence>
<evidence type="ECO:0000259" key="2">
    <source>
        <dbReference type="SMART" id="SM00530"/>
    </source>
</evidence>
<organism evidence="3 4">
    <name type="scientific">Arthrobacter alpinus</name>
    <dbReference type="NCBI Taxonomy" id="656366"/>
    <lineage>
        <taxon>Bacteria</taxon>
        <taxon>Bacillati</taxon>
        <taxon>Actinomycetota</taxon>
        <taxon>Actinomycetes</taxon>
        <taxon>Micrococcales</taxon>
        <taxon>Micrococcaceae</taxon>
        <taxon>Arthrobacter</taxon>
    </lineage>
</organism>
<dbReference type="SMART" id="SM00530">
    <property type="entry name" value="HTH_XRE"/>
    <property type="match status" value="1"/>
</dbReference>
<dbReference type="InterPro" id="IPR001387">
    <property type="entry name" value="Cro/C1-type_HTH"/>
</dbReference>
<dbReference type="PANTHER" id="PTHR35010">
    <property type="entry name" value="BLL4672 PROTEIN-RELATED"/>
    <property type="match status" value="1"/>
</dbReference>
<gene>
    <name evidence="3" type="ORF">SAMN04489740_2446</name>
</gene>
<dbReference type="InterPro" id="IPR041413">
    <property type="entry name" value="MLTR_LBD"/>
</dbReference>
<evidence type="ECO:0000256" key="1">
    <source>
        <dbReference type="SAM" id="MobiDB-lite"/>
    </source>
</evidence>
<dbReference type="Gene3D" id="1.10.260.40">
    <property type="entry name" value="lambda repressor-like DNA-binding domains"/>
    <property type="match status" value="1"/>
</dbReference>
<dbReference type="EMBL" id="FNTV01000001">
    <property type="protein sequence ID" value="SEE75970.1"/>
    <property type="molecule type" value="Genomic_DNA"/>
</dbReference>
<dbReference type="CDD" id="cd00093">
    <property type="entry name" value="HTH_XRE"/>
    <property type="match status" value="1"/>
</dbReference>
<dbReference type="SUPFAM" id="SSF47413">
    <property type="entry name" value="lambda repressor-like DNA-binding domains"/>
    <property type="match status" value="1"/>
</dbReference>
<evidence type="ECO:0000313" key="3">
    <source>
        <dbReference type="EMBL" id="SEE75970.1"/>
    </source>
</evidence>
<accession>A0A1H5LG16</accession>
<dbReference type="Proteomes" id="UP000182725">
    <property type="component" value="Unassembled WGS sequence"/>
</dbReference>
<proteinExistence type="predicted"/>
<reference evidence="3 4" key="1">
    <citation type="submission" date="2016-10" db="EMBL/GenBank/DDBJ databases">
        <authorList>
            <person name="de Groot N.N."/>
        </authorList>
    </citation>
    <scope>NUCLEOTIDE SEQUENCE [LARGE SCALE GENOMIC DNA]</scope>
    <source>
        <strain evidence="3 4">DSM 22274</strain>
    </source>
</reference>
<dbReference type="Gene3D" id="3.30.450.180">
    <property type="match status" value="1"/>
</dbReference>
<evidence type="ECO:0000313" key="4">
    <source>
        <dbReference type="Proteomes" id="UP000182725"/>
    </source>
</evidence>
<dbReference type="PANTHER" id="PTHR35010:SF2">
    <property type="entry name" value="BLL4672 PROTEIN"/>
    <property type="match status" value="1"/>
</dbReference>
<dbReference type="Pfam" id="PF13560">
    <property type="entry name" value="HTH_31"/>
    <property type="match status" value="1"/>
</dbReference>
<dbReference type="InterPro" id="IPR010982">
    <property type="entry name" value="Lambda_DNA-bd_dom_sf"/>
</dbReference>
<dbReference type="RefSeq" id="WP_074711803.1">
    <property type="nucleotide sequence ID" value="NZ_FNTV01000001.1"/>
</dbReference>
<protein>
    <submittedName>
        <fullName evidence="3">Helix-turn-helix domain-containing protein</fullName>
    </submittedName>
</protein>
<feature type="domain" description="HTH cro/C1-type" evidence="2">
    <location>
        <begin position="10"/>
        <end position="82"/>
    </location>
</feature>
<dbReference type="GO" id="GO:0003677">
    <property type="term" value="F:DNA binding"/>
    <property type="evidence" value="ECO:0007669"/>
    <property type="project" value="InterPro"/>
</dbReference>
<dbReference type="Pfam" id="PF17765">
    <property type="entry name" value="MLTR_LBD"/>
    <property type="match status" value="1"/>
</dbReference>